<dbReference type="GO" id="GO:0008168">
    <property type="term" value="F:methyltransferase activity"/>
    <property type="evidence" value="ECO:0007669"/>
    <property type="project" value="UniProtKB-KW"/>
</dbReference>
<sequence>MSVTLAQTLDRCLDIAGNPTVALSFPQRRMFGQALAFLPRQHYRRVLELGCGAGALARGLVVRCDQYVGLDADAEALVEARALPARFARTDFLQGRVPHDIPEGPFDLVVLNGVLQDLSPEELERLALRLQAVAPAADILCLRSLLFEAPDEAFRPQARLGAALGRSLTACNLDRLFRIDVFEPDRAAAA</sequence>
<proteinExistence type="predicted"/>
<dbReference type="OrthoDB" id="116799at2"/>
<keyword evidence="2" id="KW-0489">Methyltransferase</keyword>
<gene>
    <name evidence="2" type="ORF">C8J28_11316</name>
</gene>
<dbReference type="EMBL" id="QAOT01000013">
    <property type="protein sequence ID" value="PTR15869.1"/>
    <property type="molecule type" value="Genomic_DNA"/>
</dbReference>
<dbReference type="GO" id="GO:0032259">
    <property type="term" value="P:methylation"/>
    <property type="evidence" value="ECO:0007669"/>
    <property type="project" value="UniProtKB-KW"/>
</dbReference>
<dbReference type="Proteomes" id="UP000244060">
    <property type="component" value="Unassembled WGS sequence"/>
</dbReference>
<evidence type="ECO:0000313" key="3">
    <source>
        <dbReference type="Proteomes" id="UP000244060"/>
    </source>
</evidence>
<dbReference type="InterPro" id="IPR029063">
    <property type="entry name" value="SAM-dependent_MTases_sf"/>
</dbReference>
<dbReference type="AlphaFoldDB" id="A0A2T5K0F1"/>
<keyword evidence="3" id="KW-1185">Reference proteome</keyword>
<keyword evidence="2" id="KW-0808">Transferase</keyword>
<organism evidence="2 3">
    <name type="scientific">Cereibacter azotoformans</name>
    <dbReference type="NCBI Taxonomy" id="43057"/>
    <lineage>
        <taxon>Bacteria</taxon>
        <taxon>Pseudomonadati</taxon>
        <taxon>Pseudomonadota</taxon>
        <taxon>Alphaproteobacteria</taxon>
        <taxon>Rhodobacterales</taxon>
        <taxon>Paracoccaceae</taxon>
        <taxon>Cereibacter</taxon>
    </lineage>
</organism>
<evidence type="ECO:0000259" key="1">
    <source>
        <dbReference type="Pfam" id="PF13649"/>
    </source>
</evidence>
<accession>A0A2T5K0F1</accession>
<dbReference type="Gene3D" id="3.40.50.150">
    <property type="entry name" value="Vaccinia Virus protein VP39"/>
    <property type="match status" value="1"/>
</dbReference>
<feature type="domain" description="Methyltransferase" evidence="1">
    <location>
        <begin position="46"/>
        <end position="130"/>
    </location>
</feature>
<dbReference type="InterPro" id="IPR041698">
    <property type="entry name" value="Methyltransf_25"/>
</dbReference>
<dbReference type="Pfam" id="PF13649">
    <property type="entry name" value="Methyltransf_25"/>
    <property type="match status" value="1"/>
</dbReference>
<evidence type="ECO:0000313" key="2">
    <source>
        <dbReference type="EMBL" id="PTR15869.1"/>
    </source>
</evidence>
<dbReference type="CDD" id="cd02440">
    <property type="entry name" value="AdoMet_MTases"/>
    <property type="match status" value="1"/>
</dbReference>
<dbReference type="RefSeq" id="WP_108221376.1">
    <property type="nucleotide sequence ID" value="NZ_CP090021.1"/>
</dbReference>
<reference evidence="2 3" key="1">
    <citation type="submission" date="2018-04" db="EMBL/GenBank/DDBJ databases">
        <title>Genomic Encyclopedia of Type Strains, Phase III (KMG-III): the genomes of soil and plant-associated and newly described type strains.</title>
        <authorList>
            <person name="Whitman W."/>
        </authorList>
    </citation>
    <scope>NUCLEOTIDE SEQUENCE [LARGE SCALE GENOMIC DNA]</scope>
    <source>
        <strain evidence="2 3">KA25</strain>
    </source>
</reference>
<comment type="caution">
    <text evidence="2">The sequence shown here is derived from an EMBL/GenBank/DDBJ whole genome shotgun (WGS) entry which is preliminary data.</text>
</comment>
<protein>
    <submittedName>
        <fullName evidence="2">Methyltransferase family protein</fullName>
    </submittedName>
</protein>
<name>A0A2T5K0F1_9RHOB</name>
<dbReference type="SUPFAM" id="SSF53335">
    <property type="entry name" value="S-adenosyl-L-methionine-dependent methyltransferases"/>
    <property type="match status" value="1"/>
</dbReference>